<reference evidence="2 3" key="1">
    <citation type="submission" date="2024-10" db="EMBL/GenBank/DDBJ databases">
        <authorList>
            <person name="Ryan C."/>
        </authorList>
    </citation>
    <scope>NUCLEOTIDE SEQUENCE [LARGE SCALE GENOMIC DNA]</scope>
</reference>
<accession>A0ABC9H5X9</accession>
<dbReference type="SMART" id="SM00256">
    <property type="entry name" value="FBOX"/>
    <property type="match status" value="1"/>
</dbReference>
<feature type="domain" description="F-box" evidence="1">
    <location>
        <begin position="12"/>
        <end position="52"/>
    </location>
</feature>
<dbReference type="NCBIfam" id="TIGR01640">
    <property type="entry name" value="F_box_assoc_1"/>
    <property type="match status" value="1"/>
</dbReference>
<dbReference type="AlphaFoldDB" id="A0ABC9H5X9"/>
<evidence type="ECO:0000313" key="3">
    <source>
        <dbReference type="Proteomes" id="UP001497457"/>
    </source>
</evidence>
<comment type="caution">
    <text evidence="2">The sequence shown here is derived from an EMBL/GenBank/DDBJ whole genome shotgun (WGS) entry which is preliminary data.</text>
</comment>
<dbReference type="PANTHER" id="PTHR31672:SF2">
    <property type="entry name" value="F-BOX DOMAIN-CONTAINING PROTEIN"/>
    <property type="match status" value="1"/>
</dbReference>
<organism evidence="2 3">
    <name type="scientific">Urochloa decumbens</name>
    <dbReference type="NCBI Taxonomy" id="240449"/>
    <lineage>
        <taxon>Eukaryota</taxon>
        <taxon>Viridiplantae</taxon>
        <taxon>Streptophyta</taxon>
        <taxon>Embryophyta</taxon>
        <taxon>Tracheophyta</taxon>
        <taxon>Spermatophyta</taxon>
        <taxon>Magnoliopsida</taxon>
        <taxon>Liliopsida</taxon>
        <taxon>Poales</taxon>
        <taxon>Poaceae</taxon>
        <taxon>PACMAD clade</taxon>
        <taxon>Panicoideae</taxon>
        <taxon>Panicodae</taxon>
        <taxon>Paniceae</taxon>
        <taxon>Melinidinae</taxon>
        <taxon>Urochloa</taxon>
    </lineage>
</organism>
<dbReference type="Pfam" id="PF08268">
    <property type="entry name" value="FBA_3"/>
    <property type="match status" value="1"/>
</dbReference>
<dbReference type="SUPFAM" id="SSF81383">
    <property type="entry name" value="F-box domain"/>
    <property type="match status" value="1"/>
</dbReference>
<dbReference type="InterPro" id="IPR017451">
    <property type="entry name" value="F-box-assoc_interact_dom"/>
</dbReference>
<dbReference type="InterPro" id="IPR001810">
    <property type="entry name" value="F-box_dom"/>
</dbReference>
<dbReference type="Proteomes" id="UP001497457">
    <property type="component" value="Unassembled WGS sequence"/>
</dbReference>
<name>A0ABC9H5X9_9POAL</name>
<gene>
    <name evidence="2" type="ORF">URODEC1_LOCUS122415</name>
</gene>
<evidence type="ECO:0000259" key="1">
    <source>
        <dbReference type="SMART" id="SM00256"/>
    </source>
</evidence>
<dbReference type="Gene3D" id="1.20.1280.50">
    <property type="match status" value="1"/>
</dbReference>
<keyword evidence="3" id="KW-1185">Reference proteome</keyword>
<dbReference type="InterPro" id="IPR036047">
    <property type="entry name" value="F-box-like_dom_sf"/>
</dbReference>
<dbReference type="EMBL" id="CAXIPR030001910">
    <property type="protein sequence ID" value="CAM0149213.1"/>
    <property type="molecule type" value="Genomic_DNA"/>
</dbReference>
<protein>
    <recommendedName>
        <fullName evidence="1">F-box domain-containing protein</fullName>
    </recommendedName>
</protein>
<dbReference type="CDD" id="cd22157">
    <property type="entry name" value="F-box_AtFBW1-like"/>
    <property type="match status" value="1"/>
</dbReference>
<dbReference type="Pfam" id="PF00646">
    <property type="entry name" value="F-box"/>
    <property type="match status" value="1"/>
</dbReference>
<evidence type="ECO:0000313" key="2">
    <source>
        <dbReference type="EMBL" id="CAM0149213.1"/>
    </source>
</evidence>
<dbReference type="InterPro" id="IPR013187">
    <property type="entry name" value="F-box-assoc_dom_typ3"/>
</dbReference>
<proteinExistence type="predicted"/>
<feature type="non-terminal residue" evidence="2">
    <location>
        <position position="1"/>
    </location>
</feature>
<dbReference type="InterPro" id="IPR050796">
    <property type="entry name" value="SCF_F-box_component"/>
</dbReference>
<sequence length="462" mass="50966">SAAEPAPCRITLPDHLVPEVLLRLPARSLTRLRCVCRSWHAEISSRGFQERHHAGISSPAVDCRLHLSLHVGLFTHLAHMAATAVDCTGSQPHHAAAAAKLAFLRRTPRHMAYLQVRRGNRRPAQWLTSCKDCPGVVGSKPCSGLALVRTPCEDAGFSVCNPTTGEVLHLPPSHQKRCATGLGFHAPSGEFKVVTVGIDLGTDKLHARVLTVGDAQRWRLPSATAAGDFSEDDVIDAHVQPVFADGCLHWSFFRRKHVDSGPHGVLSFCLASESFRRVAQPPFAAADLVPYEINGRSSSMKAVVVPPVGTALAELDGRLCVMRDVRHYRGDVLFEIWRLQDYEAGRWSLDYRVDPAPELVAERERLTAPWLVVPLRYLDGGGRLQGRNRKLLLVTTAREAHVYDPDSGTLRTVASVAGGGDGNSEDNFLRLLLYQESLVRFADMKRDKGLDWFLRCVCLREI</sequence>
<dbReference type="PANTHER" id="PTHR31672">
    <property type="entry name" value="BNACNNG10540D PROTEIN"/>
    <property type="match status" value="1"/>
</dbReference>